<feature type="domain" description="C2H2-type" evidence="2">
    <location>
        <begin position="79"/>
        <end position="104"/>
    </location>
</feature>
<feature type="region of interest" description="Disordered" evidence="1">
    <location>
        <begin position="45"/>
        <end position="76"/>
    </location>
</feature>
<evidence type="ECO:0000259" key="2">
    <source>
        <dbReference type="PROSITE" id="PS50157"/>
    </source>
</evidence>
<evidence type="ECO:0000256" key="1">
    <source>
        <dbReference type="SAM" id="MobiDB-lite"/>
    </source>
</evidence>
<dbReference type="EMBL" id="LAZR01069127">
    <property type="protein sequence ID" value="KKK48316.1"/>
    <property type="molecule type" value="Genomic_DNA"/>
</dbReference>
<dbReference type="PROSITE" id="PS00028">
    <property type="entry name" value="ZINC_FINGER_C2H2_1"/>
    <property type="match status" value="1"/>
</dbReference>
<proteinExistence type="predicted"/>
<dbReference type="AlphaFoldDB" id="A0A0F8YJN1"/>
<organism evidence="3">
    <name type="scientific">marine sediment metagenome</name>
    <dbReference type="NCBI Taxonomy" id="412755"/>
    <lineage>
        <taxon>unclassified sequences</taxon>
        <taxon>metagenomes</taxon>
        <taxon>ecological metagenomes</taxon>
    </lineage>
</organism>
<reference evidence="3" key="1">
    <citation type="journal article" date="2015" name="Nature">
        <title>Complex archaea that bridge the gap between prokaryotes and eukaryotes.</title>
        <authorList>
            <person name="Spang A."/>
            <person name="Saw J.H."/>
            <person name="Jorgensen S.L."/>
            <person name="Zaremba-Niedzwiedzka K."/>
            <person name="Martijn J."/>
            <person name="Lind A.E."/>
            <person name="van Eijk R."/>
            <person name="Schleper C."/>
            <person name="Guy L."/>
            <person name="Ettema T.J."/>
        </authorList>
    </citation>
    <scope>NUCLEOTIDE SEQUENCE</scope>
</reference>
<sequence length="104" mass="11588">MLYIALRDCFVYDVFRRKGETYELPDGVEINPKNFELAEKQVAVEEKPAAKPKPAPAATSREVAPDAPKNPRELNPGESLCGECGRMCKSSFGLQSHMKVHQPK</sequence>
<evidence type="ECO:0000313" key="3">
    <source>
        <dbReference type="EMBL" id="KKK48316.1"/>
    </source>
</evidence>
<dbReference type="InterPro" id="IPR013087">
    <property type="entry name" value="Znf_C2H2_type"/>
</dbReference>
<dbReference type="PROSITE" id="PS50157">
    <property type="entry name" value="ZINC_FINGER_C2H2_2"/>
    <property type="match status" value="1"/>
</dbReference>
<accession>A0A0F8YJN1</accession>
<name>A0A0F8YJN1_9ZZZZ</name>
<gene>
    <name evidence="3" type="ORF">LCGC14_3146340</name>
</gene>
<comment type="caution">
    <text evidence="3">The sequence shown here is derived from an EMBL/GenBank/DDBJ whole genome shotgun (WGS) entry which is preliminary data.</text>
</comment>
<protein>
    <recommendedName>
        <fullName evidence="2">C2H2-type domain-containing protein</fullName>
    </recommendedName>
</protein>